<dbReference type="SUPFAM" id="SSF50129">
    <property type="entry name" value="GroES-like"/>
    <property type="match status" value="1"/>
</dbReference>
<dbReference type="InterPro" id="IPR011032">
    <property type="entry name" value="GroES-like_sf"/>
</dbReference>
<evidence type="ECO:0000259" key="1">
    <source>
        <dbReference type="SMART" id="SM00829"/>
    </source>
</evidence>
<comment type="caution">
    <text evidence="2">The sequence shown here is derived from an EMBL/GenBank/DDBJ whole genome shotgun (WGS) entry which is preliminary data.</text>
</comment>
<dbReference type="Proteomes" id="UP001552427">
    <property type="component" value="Unassembled WGS sequence"/>
</dbReference>
<evidence type="ECO:0000313" key="2">
    <source>
        <dbReference type="EMBL" id="MEV4292620.1"/>
    </source>
</evidence>
<dbReference type="Gene3D" id="3.40.50.720">
    <property type="entry name" value="NAD(P)-binding Rossmann-like Domain"/>
    <property type="match status" value="1"/>
</dbReference>
<dbReference type="SUPFAM" id="SSF51735">
    <property type="entry name" value="NAD(P)-binding Rossmann-fold domains"/>
    <property type="match status" value="1"/>
</dbReference>
<reference evidence="2 3" key="1">
    <citation type="submission" date="2024-06" db="EMBL/GenBank/DDBJ databases">
        <title>The Natural Products Discovery Center: Release of the First 8490 Sequenced Strains for Exploring Actinobacteria Biosynthetic Diversity.</title>
        <authorList>
            <person name="Kalkreuter E."/>
            <person name="Kautsar S.A."/>
            <person name="Yang D."/>
            <person name="Bader C.D."/>
            <person name="Teijaro C.N."/>
            <person name="Fluegel L."/>
            <person name="Davis C.M."/>
            <person name="Simpson J.R."/>
            <person name="Lauterbach L."/>
            <person name="Steele A.D."/>
            <person name="Gui C."/>
            <person name="Meng S."/>
            <person name="Li G."/>
            <person name="Viehrig K."/>
            <person name="Ye F."/>
            <person name="Su P."/>
            <person name="Kiefer A.F."/>
            <person name="Nichols A."/>
            <person name="Cepeda A.J."/>
            <person name="Yan W."/>
            <person name="Fan B."/>
            <person name="Jiang Y."/>
            <person name="Adhikari A."/>
            <person name="Zheng C.-J."/>
            <person name="Schuster L."/>
            <person name="Cowan T.M."/>
            <person name="Smanski M.J."/>
            <person name="Chevrette M.G."/>
            <person name="De Carvalho L.P.S."/>
            <person name="Shen B."/>
        </authorList>
    </citation>
    <scope>NUCLEOTIDE SEQUENCE [LARGE SCALE GENOMIC DNA]</scope>
    <source>
        <strain evidence="2 3">NPDC049574</strain>
    </source>
</reference>
<proteinExistence type="predicted"/>
<dbReference type="InterPro" id="IPR013149">
    <property type="entry name" value="ADH-like_C"/>
</dbReference>
<sequence length="340" mass="35806">MTDTTTRRRMLGWRARSGAGIDGLELREEPEPVPGPGEVLVAVRAVTLGYRELLVLRGEYVLPVKDDLVPVSDGAGEVVALGPGVRRARIGDRVTAGLFPYWLDGPFGRPEHFPQLGGSLDGWLAQKVVLPESALVPVPAHLSYAEAATLPCAAVTAWHALDGVRAGDTVLTLGTGGVSLFAAQLAKLLGARVLATTGDAAKAGRLRALGVDEVVLRGDGDWPERVRALTDGGRGVDRVVDVVGDLPRALRAVAMSGEVALVGFLGGEPPVLDPRALFGAGARVRPLAVGSRAQFEAMNRAIEAGGMRPVVDRVFGFEEAVAAFRHYAEERPFGKVVIAL</sequence>
<protein>
    <submittedName>
        <fullName evidence="2">NAD(P)-dependent alcohol dehydrogenase</fullName>
    </submittedName>
</protein>
<dbReference type="PANTHER" id="PTHR45033:SF2">
    <property type="entry name" value="ZINC-TYPE ALCOHOL DEHYDROGENASE-LIKE PROTEIN C1773.06C"/>
    <property type="match status" value="1"/>
</dbReference>
<dbReference type="InterPro" id="IPR036291">
    <property type="entry name" value="NAD(P)-bd_dom_sf"/>
</dbReference>
<dbReference type="InterPro" id="IPR013154">
    <property type="entry name" value="ADH-like_N"/>
</dbReference>
<accession>A0ABV3HJA2</accession>
<dbReference type="InterPro" id="IPR052711">
    <property type="entry name" value="Zinc_ADH-like"/>
</dbReference>
<dbReference type="RefSeq" id="WP_364462987.1">
    <property type="nucleotide sequence ID" value="NZ_JBFARM010000019.1"/>
</dbReference>
<dbReference type="Pfam" id="PF00107">
    <property type="entry name" value="ADH_zinc_N"/>
    <property type="match status" value="1"/>
</dbReference>
<dbReference type="CDD" id="cd08276">
    <property type="entry name" value="MDR7"/>
    <property type="match status" value="1"/>
</dbReference>
<dbReference type="Pfam" id="PF08240">
    <property type="entry name" value="ADH_N"/>
    <property type="match status" value="1"/>
</dbReference>
<gene>
    <name evidence="2" type="ORF">AB0K40_44535</name>
</gene>
<dbReference type="EMBL" id="JBFARM010000019">
    <property type="protein sequence ID" value="MEV4292620.1"/>
    <property type="molecule type" value="Genomic_DNA"/>
</dbReference>
<name>A0ABV3HJA2_9ACTN</name>
<organism evidence="2 3">
    <name type="scientific">Nonomuraea bangladeshensis</name>
    <dbReference type="NCBI Taxonomy" id="404385"/>
    <lineage>
        <taxon>Bacteria</taxon>
        <taxon>Bacillati</taxon>
        <taxon>Actinomycetota</taxon>
        <taxon>Actinomycetes</taxon>
        <taxon>Streptosporangiales</taxon>
        <taxon>Streptosporangiaceae</taxon>
        <taxon>Nonomuraea</taxon>
    </lineage>
</organism>
<evidence type="ECO:0000313" key="3">
    <source>
        <dbReference type="Proteomes" id="UP001552427"/>
    </source>
</evidence>
<feature type="domain" description="Enoyl reductase (ER)" evidence="1">
    <location>
        <begin position="19"/>
        <end position="338"/>
    </location>
</feature>
<keyword evidence="3" id="KW-1185">Reference proteome</keyword>
<dbReference type="InterPro" id="IPR020843">
    <property type="entry name" value="ER"/>
</dbReference>
<dbReference type="SMART" id="SM00829">
    <property type="entry name" value="PKS_ER"/>
    <property type="match status" value="1"/>
</dbReference>
<dbReference type="PANTHER" id="PTHR45033">
    <property type="match status" value="1"/>
</dbReference>
<dbReference type="Gene3D" id="3.90.180.10">
    <property type="entry name" value="Medium-chain alcohol dehydrogenases, catalytic domain"/>
    <property type="match status" value="1"/>
</dbReference>